<evidence type="ECO:0000313" key="4">
    <source>
        <dbReference type="Proteomes" id="UP001595660"/>
    </source>
</evidence>
<feature type="region of interest" description="Disordered" evidence="1">
    <location>
        <begin position="216"/>
        <end position="237"/>
    </location>
</feature>
<evidence type="ECO:0000259" key="2">
    <source>
        <dbReference type="Pfam" id="PF04784"/>
    </source>
</evidence>
<dbReference type="AlphaFoldDB" id="A0ABD5ND35"/>
<gene>
    <name evidence="3" type="ORF">ACFOKC_04830</name>
</gene>
<sequence length="237" mass="25920">MLVANADTTSPHDLVAGSRRLRHAVHHRHDSSELFDSLADLDEGVLDVLRDDPDAATAFWLNLHGALVERARSSGAREWCRVAGVRVDAATAFHGILRAGRWKHGFGYLPHPFADRFERRHRLRDLDARVHFAVLAARHAPGLSVTYTAANVDGELDAVARAYLDATAEHLPSAGVVRVPRVFLWYRGDFGGRSGILSLLAEYDVVPADASPRLSYTAASPAAGSERAPERPPEDPQ</sequence>
<comment type="caution">
    <text evidence="3">The sequence shown here is derived from an EMBL/GenBank/DDBJ whole genome shotgun (WGS) entry which is preliminary data.</text>
</comment>
<dbReference type="RefSeq" id="WP_232571822.1">
    <property type="nucleotide sequence ID" value="NZ_CP089466.1"/>
</dbReference>
<keyword evidence="4" id="KW-1185">Reference proteome</keyword>
<dbReference type="PANTHER" id="PTHR46361">
    <property type="entry name" value="ELECTRON CARRIER/ PROTEIN DISULFIDE OXIDOREDUCTASE"/>
    <property type="match status" value="1"/>
</dbReference>
<organism evidence="3 4">
    <name type="scientific">Halobacterium litoreum</name>
    <dbReference type="NCBI Taxonomy" id="2039234"/>
    <lineage>
        <taxon>Archaea</taxon>
        <taxon>Methanobacteriati</taxon>
        <taxon>Methanobacteriota</taxon>
        <taxon>Stenosarchaea group</taxon>
        <taxon>Halobacteria</taxon>
        <taxon>Halobacteriales</taxon>
        <taxon>Halobacteriaceae</taxon>
        <taxon>Halobacterium</taxon>
    </lineage>
</organism>
<dbReference type="EMBL" id="JBHRWN010000002">
    <property type="protein sequence ID" value="MFC3477044.1"/>
    <property type="molecule type" value="Genomic_DNA"/>
</dbReference>
<protein>
    <submittedName>
        <fullName evidence="3">DUF547 domain-containing protein</fullName>
    </submittedName>
</protein>
<proteinExistence type="predicted"/>
<feature type="domain" description="DUF547" evidence="2">
    <location>
        <begin position="54"/>
        <end position="164"/>
    </location>
</feature>
<accession>A0ABD5ND35</accession>
<dbReference type="Pfam" id="PF04784">
    <property type="entry name" value="DUF547"/>
    <property type="match status" value="1"/>
</dbReference>
<evidence type="ECO:0000313" key="3">
    <source>
        <dbReference type="EMBL" id="MFC3477044.1"/>
    </source>
</evidence>
<dbReference type="InterPro" id="IPR006869">
    <property type="entry name" value="DUF547"/>
</dbReference>
<dbReference type="PANTHER" id="PTHR46361:SF3">
    <property type="entry name" value="ELECTRON CARRIER_ PROTEIN DISULFIDE OXIDOREDUCTASE"/>
    <property type="match status" value="1"/>
</dbReference>
<dbReference type="GeneID" id="69117034"/>
<evidence type="ECO:0000256" key="1">
    <source>
        <dbReference type="SAM" id="MobiDB-lite"/>
    </source>
</evidence>
<feature type="compositionally biased region" description="Basic and acidic residues" evidence="1">
    <location>
        <begin position="227"/>
        <end position="237"/>
    </location>
</feature>
<dbReference type="Proteomes" id="UP001595660">
    <property type="component" value="Unassembled WGS sequence"/>
</dbReference>
<name>A0ABD5ND35_9EURY</name>
<reference evidence="3 4" key="1">
    <citation type="journal article" date="2019" name="Int. J. Syst. Evol. Microbiol.">
        <title>The Global Catalogue of Microorganisms (GCM) 10K type strain sequencing project: providing services to taxonomists for standard genome sequencing and annotation.</title>
        <authorList>
            <consortium name="The Broad Institute Genomics Platform"/>
            <consortium name="The Broad Institute Genome Sequencing Center for Infectious Disease"/>
            <person name="Wu L."/>
            <person name="Ma J."/>
        </authorList>
    </citation>
    <scope>NUCLEOTIDE SEQUENCE [LARGE SCALE GENOMIC DNA]</scope>
    <source>
        <strain evidence="3 4">CGMCC 1.12562</strain>
    </source>
</reference>